<evidence type="ECO:0000313" key="4">
    <source>
        <dbReference type="EMBL" id="PWR71652.1"/>
    </source>
</evidence>
<protein>
    <submittedName>
        <fullName evidence="4">NUDIX hydrolase</fullName>
    </submittedName>
</protein>
<gene>
    <name evidence="4" type="ORF">DK846_12440</name>
</gene>
<dbReference type="InterPro" id="IPR020476">
    <property type="entry name" value="Nudix_hydrolase"/>
</dbReference>
<dbReference type="Gene3D" id="3.90.79.10">
    <property type="entry name" value="Nucleoside Triphosphate Pyrophosphohydrolase"/>
    <property type="match status" value="1"/>
</dbReference>
<dbReference type="AlphaFoldDB" id="A0A2V2MUP1"/>
<keyword evidence="5" id="KW-1185">Reference proteome</keyword>
<dbReference type="Proteomes" id="UP000245657">
    <property type="component" value="Unassembled WGS sequence"/>
</dbReference>
<keyword evidence="2 4" id="KW-0378">Hydrolase</keyword>
<dbReference type="RefSeq" id="WP_109969271.1">
    <property type="nucleotide sequence ID" value="NZ_CP176093.1"/>
</dbReference>
<feature type="domain" description="Nudix hydrolase" evidence="3">
    <location>
        <begin position="5"/>
        <end position="132"/>
    </location>
</feature>
<evidence type="ECO:0000313" key="5">
    <source>
        <dbReference type="Proteomes" id="UP000245657"/>
    </source>
</evidence>
<dbReference type="PRINTS" id="PR00502">
    <property type="entry name" value="NUDIXFAMILY"/>
</dbReference>
<evidence type="ECO:0000259" key="3">
    <source>
        <dbReference type="PROSITE" id="PS51462"/>
    </source>
</evidence>
<evidence type="ECO:0000256" key="1">
    <source>
        <dbReference type="ARBA" id="ARBA00001946"/>
    </source>
</evidence>
<comment type="caution">
    <text evidence="4">The sequence shown here is derived from an EMBL/GenBank/DDBJ whole genome shotgun (WGS) entry which is preliminary data.</text>
</comment>
<dbReference type="OrthoDB" id="25379at2157"/>
<reference evidence="4 5" key="1">
    <citation type="submission" date="2018-05" db="EMBL/GenBank/DDBJ databases">
        <title>Draft genome of Methanospirillum lacunae Ki8-1.</title>
        <authorList>
            <person name="Dueholm M.S."/>
            <person name="Nielsen P.H."/>
            <person name="Bakmann L.F."/>
            <person name="Otzen D.E."/>
        </authorList>
    </citation>
    <scope>NUCLEOTIDE SEQUENCE [LARGE SCALE GENOMIC DNA]</scope>
    <source>
        <strain evidence="4 5">Ki8-1</strain>
    </source>
</reference>
<dbReference type="InterPro" id="IPR020084">
    <property type="entry name" value="NUDIX_hydrolase_CS"/>
</dbReference>
<dbReference type="SUPFAM" id="SSF55811">
    <property type="entry name" value="Nudix"/>
    <property type="match status" value="1"/>
</dbReference>
<dbReference type="GO" id="GO:0016787">
    <property type="term" value="F:hydrolase activity"/>
    <property type="evidence" value="ECO:0007669"/>
    <property type="project" value="UniProtKB-KW"/>
</dbReference>
<proteinExistence type="predicted"/>
<dbReference type="PANTHER" id="PTHR43046:SF14">
    <property type="entry name" value="MUTT_NUDIX FAMILY PROTEIN"/>
    <property type="match status" value="1"/>
</dbReference>
<name>A0A2V2MUP1_9EURY</name>
<dbReference type="PROSITE" id="PS00893">
    <property type="entry name" value="NUDIX_BOX"/>
    <property type="match status" value="1"/>
</dbReference>
<dbReference type="Pfam" id="PF00293">
    <property type="entry name" value="NUDIX"/>
    <property type="match status" value="1"/>
</dbReference>
<sequence>MAPKTFALSVRIVLFDQQGHILVLKRSQSSKTNPGKWELPGGKINESESFDAALQREVLEETGFQVVIHTAAGTAMQETDEWRVVHLVMIGSMISGGLAISSEHEEYRWASPLELGGLDKADWFDEYYKMYLQAIPAAPEK</sequence>
<dbReference type="InterPro" id="IPR000086">
    <property type="entry name" value="NUDIX_hydrolase_dom"/>
</dbReference>
<dbReference type="PANTHER" id="PTHR43046">
    <property type="entry name" value="GDP-MANNOSE MANNOSYL HYDROLASE"/>
    <property type="match status" value="1"/>
</dbReference>
<comment type="cofactor">
    <cofactor evidence="1">
        <name>Mg(2+)</name>
        <dbReference type="ChEBI" id="CHEBI:18420"/>
    </cofactor>
</comment>
<organism evidence="4 5">
    <name type="scientific">Methanospirillum lacunae</name>
    <dbReference type="NCBI Taxonomy" id="668570"/>
    <lineage>
        <taxon>Archaea</taxon>
        <taxon>Methanobacteriati</taxon>
        <taxon>Methanobacteriota</taxon>
        <taxon>Stenosarchaea group</taxon>
        <taxon>Methanomicrobia</taxon>
        <taxon>Methanomicrobiales</taxon>
        <taxon>Methanospirillaceae</taxon>
        <taxon>Methanospirillum</taxon>
    </lineage>
</organism>
<accession>A0A2V2MUP1</accession>
<dbReference type="InterPro" id="IPR015797">
    <property type="entry name" value="NUDIX_hydrolase-like_dom_sf"/>
</dbReference>
<dbReference type="PROSITE" id="PS51462">
    <property type="entry name" value="NUDIX"/>
    <property type="match status" value="1"/>
</dbReference>
<dbReference type="EMBL" id="QGMY01000008">
    <property type="protein sequence ID" value="PWR71652.1"/>
    <property type="molecule type" value="Genomic_DNA"/>
</dbReference>
<evidence type="ECO:0000256" key="2">
    <source>
        <dbReference type="ARBA" id="ARBA00022801"/>
    </source>
</evidence>
<dbReference type="GeneID" id="97550181"/>